<name>V3ZPM1_LOTGI</name>
<dbReference type="EMBL" id="KB203854">
    <property type="protein sequence ID" value="ESO82806.1"/>
    <property type="molecule type" value="Genomic_DNA"/>
</dbReference>
<sequence>MSGCDGANDSVKENTGRSSSVYLFDGANDSVKDIRSSSVSLFDSANDSVKNKRPPSVSLFDSVNDSVKDNRSSSVSLFDCANDSVKDNTGRSSSDLYDSTDTITNDHHTPELNGGPSKRLHKTPEVLYMPNSYGDSKDFDISDPKDPEWAPQRKEPWVIPSADPSDNHGIVELACHEHASDLDFSGVEIDNPEADGKQS</sequence>
<evidence type="ECO:0000256" key="1">
    <source>
        <dbReference type="SAM" id="MobiDB-lite"/>
    </source>
</evidence>
<dbReference type="KEGG" id="lgi:LOTGIDRAFT_155836"/>
<feature type="compositionally biased region" description="Basic and acidic residues" evidence="1">
    <location>
        <begin position="135"/>
        <end position="156"/>
    </location>
</feature>
<dbReference type="HOGENOM" id="CLU_1373637_0_0_1"/>
<keyword evidence="3" id="KW-1185">Reference proteome</keyword>
<dbReference type="Proteomes" id="UP000030746">
    <property type="component" value="Unassembled WGS sequence"/>
</dbReference>
<dbReference type="AlphaFoldDB" id="V3ZPM1"/>
<feature type="region of interest" description="Disordered" evidence="1">
    <location>
        <begin position="42"/>
        <end position="165"/>
    </location>
</feature>
<dbReference type="RefSeq" id="XP_009066599.1">
    <property type="nucleotide sequence ID" value="XM_009068351.1"/>
</dbReference>
<evidence type="ECO:0000313" key="2">
    <source>
        <dbReference type="EMBL" id="ESO82806.1"/>
    </source>
</evidence>
<dbReference type="CTD" id="20236847"/>
<feature type="compositionally biased region" description="Polar residues" evidence="1">
    <location>
        <begin position="90"/>
        <end position="103"/>
    </location>
</feature>
<gene>
    <name evidence="2" type="ORF">LOTGIDRAFT_155836</name>
</gene>
<reference evidence="2 3" key="1">
    <citation type="journal article" date="2013" name="Nature">
        <title>Insights into bilaterian evolution from three spiralian genomes.</title>
        <authorList>
            <person name="Simakov O."/>
            <person name="Marletaz F."/>
            <person name="Cho S.J."/>
            <person name="Edsinger-Gonzales E."/>
            <person name="Havlak P."/>
            <person name="Hellsten U."/>
            <person name="Kuo D.H."/>
            <person name="Larsson T."/>
            <person name="Lv J."/>
            <person name="Arendt D."/>
            <person name="Savage R."/>
            <person name="Osoegawa K."/>
            <person name="de Jong P."/>
            <person name="Grimwood J."/>
            <person name="Chapman J.A."/>
            <person name="Shapiro H."/>
            <person name="Aerts A."/>
            <person name="Otillar R.P."/>
            <person name="Terry A.Y."/>
            <person name="Boore J.L."/>
            <person name="Grigoriev I.V."/>
            <person name="Lindberg D.R."/>
            <person name="Seaver E.C."/>
            <person name="Weisblat D.A."/>
            <person name="Putnam N.H."/>
            <person name="Rokhsar D.S."/>
        </authorList>
    </citation>
    <scope>NUCLEOTIDE SEQUENCE [LARGE SCALE GENOMIC DNA]</scope>
</reference>
<organism evidence="2 3">
    <name type="scientific">Lottia gigantea</name>
    <name type="common">Giant owl limpet</name>
    <dbReference type="NCBI Taxonomy" id="225164"/>
    <lineage>
        <taxon>Eukaryota</taxon>
        <taxon>Metazoa</taxon>
        <taxon>Spiralia</taxon>
        <taxon>Lophotrochozoa</taxon>
        <taxon>Mollusca</taxon>
        <taxon>Gastropoda</taxon>
        <taxon>Patellogastropoda</taxon>
        <taxon>Lottioidea</taxon>
        <taxon>Lottiidae</taxon>
        <taxon>Lottia</taxon>
    </lineage>
</organism>
<evidence type="ECO:0000313" key="3">
    <source>
        <dbReference type="Proteomes" id="UP000030746"/>
    </source>
</evidence>
<dbReference type="GeneID" id="20236847"/>
<proteinExistence type="predicted"/>
<protein>
    <submittedName>
        <fullName evidence="2">Uncharacterized protein</fullName>
    </submittedName>
</protein>
<feature type="region of interest" description="Disordered" evidence="1">
    <location>
        <begin position="1"/>
        <end position="23"/>
    </location>
</feature>
<accession>V3ZPM1</accession>